<dbReference type="SUPFAM" id="SSF111369">
    <property type="entry name" value="HlyD-like secretion proteins"/>
    <property type="match status" value="2"/>
</dbReference>
<dbReference type="InterPro" id="IPR030190">
    <property type="entry name" value="MacA_alpha-hairpin_sf"/>
</dbReference>
<evidence type="ECO:0000313" key="3">
    <source>
        <dbReference type="EMBL" id="ACV35507.1"/>
    </source>
</evidence>
<proteinExistence type="predicted"/>
<protein>
    <submittedName>
        <fullName evidence="3">Secretion protein HlyD family protein</fullName>
    </submittedName>
</protein>
<dbReference type="STRING" id="522306.CAP2UW1_2216"/>
<reference evidence="3" key="1">
    <citation type="submission" date="2009-08" db="EMBL/GenBank/DDBJ databases">
        <authorList>
            <consortium name="US DOE Joint Genome Institute"/>
            <person name="Lucas S."/>
            <person name="Copeland A."/>
            <person name="Lapidus A."/>
            <person name="Glavina del Rio T."/>
            <person name="Dalin E."/>
            <person name="Tice H."/>
            <person name="Bruce D."/>
            <person name="Barry K."/>
            <person name="Pitluck S."/>
            <person name="Lowry S."/>
            <person name="Larimer F."/>
            <person name="Land M."/>
            <person name="Hauser L."/>
            <person name="Kyrpides N."/>
            <person name="Ivanova N."/>
            <person name="McMahon K.D."/>
            <person name="Hugenholtz P."/>
        </authorList>
    </citation>
    <scope>NUCLEOTIDE SEQUENCE</scope>
    <source>
        <strain evidence="3">UW-1</strain>
    </source>
</reference>
<dbReference type="PANTHER" id="PTHR30438:SF2">
    <property type="entry name" value="MEMBRANE PROTEIN"/>
    <property type="match status" value="1"/>
</dbReference>
<keyword evidence="1" id="KW-0175">Coiled coil</keyword>
<dbReference type="GO" id="GO:1990195">
    <property type="term" value="C:macrolide transmembrane transporter complex"/>
    <property type="evidence" value="ECO:0007669"/>
    <property type="project" value="InterPro"/>
</dbReference>
<name>C7RP25_ACCRE</name>
<reference evidence="3" key="2">
    <citation type="submission" date="2009-09" db="EMBL/GenBank/DDBJ databases">
        <title>Complete sequence of chromosome of Candidatus Accumulibacter phosphatis clade IIA str. UW-1.</title>
        <authorList>
            <consortium name="US DOE Joint Genome Institute"/>
            <person name="Martin H.G."/>
            <person name="Ivanova N."/>
            <person name="Kunin V."/>
            <person name="Warnecke F."/>
            <person name="Barry K."/>
            <person name="He S."/>
            <person name="Salamov A."/>
            <person name="Szeto E."/>
            <person name="Dalin E."/>
            <person name="Pangilinan J.L."/>
            <person name="Lapidus A."/>
            <person name="Lowry S."/>
            <person name="Kyrpides N.C."/>
            <person name="McMahon K.D."/>
            <person name="Hugenholtz P."/>
        </authorList>
    </citation>
    <scope>NUCLEOTIDE SEQUENCE [LARGE SCALE GENOMIC DNA]</scope>
    <source>
        <strain evidence="3">UW-1</strain>
    </source>
</reference>
<dbReference type="EMBL" id="CP001715">
    <property type="protein sequence ID" value="ACV35507.1"/>
    <property type="molecule type" value="Genomic_DNA"/>
</dbReference>
<dbReference type="Gene3D" id="6.10.140.1990">
    <property type="match status" value="1"/>
</dbReference>
<accession>C7RP25</accession>
<dbReference type="eggNOG" id="COG1566">
    <property type="taxonomic scope" value="Bacteria"/>
</dbReference>
<sequence length="385" mass="41025" precursor="true">MSTPARRLIFFLAIAALALAAGIHAWQRSRPAALPAGFVAGNGRIESTAVDIATKSAGRVREVLVKEGDFVDPGAIVARMDTQALEAEFQQLQAKVKQAESASSTATAVAAQRQEAMASAAALVTQRRQAKATALATVTQGESEVAFAEQELKRSEELVARGFITEQRLEADRNRLQVARAALTAARSRVAEAQAAIETAQSQTLETQSAIEASRSQVAESESSIDAAIAATAKIKADIADATLRAPRGGRVQYRTAEPGEVLPAGGKVLTVLDLSDVYMSFFLPETVAGKVAIGAEARLVLDAAPEYVIPARISFVDSAAQFTPKAVETASERQKLAFRTRAQIDPEVLRKYRTQVKTGLPGVAYVRLDPAAAWPEHLQVKLPQ</sequence>
<dbReference type="HOGENOM" id="CLU_018816_6_0_4"/>
<dbReference type="Gene3D" id="2.40.30.170">
    <property type="match status" value="1"/>
</dbReference>
<dbReference type="OrthoDB" id="9778236at2"/>
<dbReference type="GO" id="GO:0005886">
    <property type="term" value="C:plasma membrane"/>
    <property type="evidence" value="ECO:0007669"/>
    <property type="project" value="TreeGrafter"/>
</dbReference>
<gene>
    <name evidence="3" type="ordered locus">CAP2UW1_2216</name>
</gene>
<keyword evidence="2" id="KW-0732">Signal</keyword>
<dbReference type="GO" id="GO:0019898">
    <property type="term" value="C:extrinsic component of membrane"/>
    <property type="evidence" value="ECO:0007669"/>
    <property type="project" value="InterPro"/>
</dbReference>
<dbReference type="Gene3D" id="2.40.50.100">
    <property type="match status" value="1"/>
</dbReference>
<evidence type="ECO:0000256" key="2">
    <source>
        <dbReference type="SAM" id="SignalP"/>
    </source>
</evidence>
<feature type="signal peptide" evidence="2">
    <location>
        <begin position="1"/>
        <end position="20"/>
    </location>
</feature>
<dbReference type="PANTHER" id="PTHR30438">
    <property type="entry name" value="36 KDA ANTIGEN-RELATED"/>
    <property type="match status" value="1"/>
</dbReference>
<feature type="coiled-coil region" evidence="1">
    <location>
        <begin position="138"/>
        <end position="203"/>
    </location>
</feature>
<organism evidence="3">
    <name type="scientific">Accumulibacter regalis</name>
    <dbReference type="NCBI Taxonomy" id="522306"/>
    <lineage>
        <taxon>Bacteria</taxon>
        <taxon>Pseudomonadati</taxon>
        <taxon>Pseudomonadota</taxon>
        <taxon>Betaproteobacteria</taxon>
        <taxon>Candidatus Accumulibacter</taxon>
    </lineage>
</organism>
<dbReference type="GO" id="GO:1990961">
    <property type="term" value="P:xenobiotic detoxification by transmembrane export across the plasma membrane"/>
    <property type="evidence" value="ECO:0007669"/>
    <property type="project" value="InterPro"/>
</dbReference>
<feature type="chain" id="PRO_5002982857" evidence="2">
    <location>
        <begin position="21"/>
        <end position="385"/>
    </location>
</feature>
<dbReference type="AlphaFoldDB" id="C7RP25"/>
<evidence type="ECO:0000256" key="1">
    <source>
        <dbReference type="SAM" id="Coils"/>
    </source>
</evidence>
<dbReference type="KEGG" id="app:CAP2UW1_2216"/>